<evidence type="ECO:0000313" key="10">
    <source>
        <dbReference type="Proteomes" id="UP000807469"/>
    </source>
</evidence>
<feature type="compositionally biased region" description="Basic residues" evidence="8">
    <location>
        <begin position="276"/>
        <end position="290"/>
    </location>
</feature>
<sequence>MFSFTRSAAQRVPRHLTRSFTEALTSESQIEQSSLLITTSAGPSTRGRRAPASRSTLKFATLPHEKVPVEENHGLYAFFRRKPNGPTGEAGYEVVDTPQESQLHSGRAWQAAELRNKSFKDLHTLWYVVLREKNLLATQKEEARRMGVMNASLQVSMDKVRQCRKTMARIKAVLNERRLAYEGAVQLAEEQAESARRQAEQLEVPKEKCETPTARKERQKQDSQILAAQQATARRQWAEAQLHKESTQEPLSPWNAHRTFGSLGGVLQIDSPQKKTSFKKTLKRGRKLTN</sequence>
<evidence type="ECO:0000256" key="6">
    <source>
        <dbReference type="ARBA" id="ARBA00035289"/>
    </source>
</evidence>
<dbReference type="SUPFAM" id="SSF46561">
    <property type="entry name" value="Ribosomal protein L29 (L29p)"/>
    <property type="match status" value="1"/>
</dbReference>
<feature type="compositionally biased region" description="Low complexity" evidence="8">
    <location>
        <begin position="227"/>
        <end position="240"/>
    </location>
</feature>
<evidence type="ECO:0000256" key="1">
    <source>
        <dbReference type="ARBA" id="ARBA00004173"/>
    </source>
</evidence>
<keyword evidence="3" id="KW-0689">Ribosomal protein</keyword>
<dbReference type="EMBL" id="MU155324">
    <property type="protein sequence ID" value="KAF9475657.1"/>
    <property type="molecule type" value="Genomic_DNA"/>
</dbReference>
<accession>A0A9P6CR11</accession>
<comment type="similarity">
    <text evidence="2">Belongs to the universal ribosomal protein uL29 family.</text>
</comment>
<organism evidence="9 10">
    <name type="scientific">Pholiota conissans</name>
    <dbReference type="NCBI Taxonomy" id="109636"/>
    <lineage>
        <taxon>Eukaryota</taxon>
        <taxon>Fungi</taxon>
        <taxon>Dikarya</taxon>
        <taxon>Basidiomycota</taxon>
        <taxon>Agaricomycotina</taxon>
        <taxon>Agaricomycetes</taxon>
        <taxon>Agaricomycetidae</taxon>
        <taxon>Agaricales</taxon>
        <taxon>Agaricineae</taxon>
        <taxon>Strophariaceae</taxon>
        <taxon>Pholiota</taxon>
    </lineage>
</organism>
<dbReference type="OrthoDB" id="270763at2759"/>
<proteinExistence type="inferred from homology"/>
<protein>
    <recommendedName>
        <fullName evidence="6">Large ribosomal subunit protein uL29m</fullName>
    </recommendedName>
    <alternativeName>
        <fullName evidence="7">54S ribosomal protein L4, mitochondrial</fullName>
    </alternativeName>
</protein>
<dbReference type="PANTHER" id="PTHR21183">
    <property type="entry name" value="RIBOSOMAL PROTEIN L47, MITOCHONDRIAL-RELATED"/>
    <property type="match status" value="1"/>
</dbReference>
<evidence type="ECO:0000256" key="7">
    <source>
        <dbReference type="ARBA" id="ARBA00035399"/>
    </source>
</evidence>
<name>A0A9P6CR11_9AGAR</name>
<dbReference type="Pfam" id="PF06984">
    <property type="entry name" value="MRP-L47"/>
    <property type="match status" value="1"/>
</dbReference>
<comment type="caution">
    <text evidence="9">The sequence shown here is derived from an EMBL/GenBank/DDBJ whole genome shotgun (WGS) entry which is preliminary data.</text>
</comment>
<evidence type="ECO:0000256" key="3">
    <source>
        <dbReference type="ARBA" id="ARBA00022980"/>
    </source>
</evidence>
<evidence type="ECO:0000256" key="5">
    <source>
        <dbReference type="ARBA" id="ARBA00023274"/>
    </source>
</evidence>
<dbReference type="InterPro" id="IPR036049">
    <property type="entry name" value="Ribosomal_uL29_sf"/>
</dbReference>
<keyword evidence="4" id="KW-0496">Mitochondrion</keyword>
<dbReference type="AlphaFoldDB" id="A0A9P6CR11"/>
<comment type="subcellular location">
    <subcellularLocation>
        <location evidence="1">Mitochondrion</location>
    </subcellularLocation>
</comment>
<keyword evidence="10" id="KW-1185">Reference proteome</keyword>
<gene>
    <name evidence="9" type="ORF">BDN70DRAFT_883482</name>
</gene>
<reference evidence="9" key="1">
    <citation type="submission" date="2020-11" db="EMBL/GenBank/DDBJ databases">
        <authorList>
            <consortium name="DOE Joint Genome Institute"/>
            <person name="Ahrendt S."/>
            <person name="Riley R."/>
            <person name="Andreopoulos W."/>
            <person name="Labutti K."/>
            <person name="Pangilinan J."/>
            <person name="Ruiz-Duenas F.J."/>
            <person name="Barrasa J.M."/>
            <person name="Sanchez-Garcia M."/>
            <person name="Camarero S."/>
            <person name="Miyauchi S."/>
            <person name="Serrano A."/>
            <person name="Linde D."/>
            <person name="Babiker R."/>
            <person name="Drula E."/>
            <person name="Ayuso-Fernandez I."/>
            <person name="Pacheco R."/>
            <person name="Padilla G."/>
            <person name="Ferreira P."/>
            <person name="Barriuso J."/>
            <person name="Kellner H."/>
            <person name="Castanera R."/>
            <person name="Alfaro M."/>
            <person name="Ramirez L."/>
            <person name="Pisabarro A.G."/>
            <person name="Kuo A."/>
            <person name="Tritt A."/>
            <person name="Lipzen A."/>
            <person name="He G."/>
            <person name="Yan M."/>
            <person name="Ng V."/>
            <person name="Cullen D."/>
            <person name="Martin F."/>
            <person name="Rosso M.-N."/>
            <person name="Henrissat B."/>
            <person name="Hibbett D."/>
            <person name="Martinez A.T."/>
            <person name="Grigoriev I.V."/>
        </authorList>
    </citation>
    <scope>NUCLEOTIDE SEQUENCE</scope>
    <source>
        <strain evidence="9">CIRM-BRFM 674</strain>
    </source>
</reference>
<feature type="compositionally biased region" description="Basic and acidic residues" evidence="8">
    <location>
        <begin position="197"/>
        <end position="221"/>
    </location>
</feature>
<dbReference type="GO" id="GO:0005762">
    <property type="term" value="C:mitochondrial large ribosomal subunit"/>
    <property type="evidence" value="ECO:0007669"/>
    <property type="project" value="TreeGrafter"/>
</dbReference>
<dbReference type="InterPro" id="IPR038340">
    <property type="entry name" value="MRP-L47_sf"/>
</dbReference>
<evidence type="ECO:0000256" key="4">
    <source>
        <dbReference type="ARBA" id="ARBA00023128"/>
    </source>
</evidence>
<dbReference type="InterPro" id="IPR010729">
    <property type="entry name" value="Ribosomal_uL29_mit"/>
</dbReference>
<evidence type="ECO:0000256" key="2">
    <source>
        <dbReference type="ARBA" id="ARBA00009254"/>
    </source>
</evidence>
<feature type="region of interest" description="Disordered" evidence="8">
    <location>
        <begin position="197"/>
        <end position="290"/>
    </location>
</feature>
<dbReference type="Proteomes" id="UP000807469">
    <property type="component" value="Unassembled WGS sequence"/>
</dbReference>
<feature type="compositionally biased region" description="Polar residues" evidence="8">
    <location>
        <begin position="32"/>
        <end position="43"/>
    </location>
</feature>
<dbReference type="PANTHER" id="PTHR21183:SF18">
    <property type="entry name" value="LARGE RIBOSOMAL SUBUNIT PROTEIN UL29M"/>
    <property type="match status" value="1"/>
</dbReference>
<keyword evidence="5" id="KW-0687">Ribonucleoprotein</keyword>
<evidence type="ECO:0000313" key="9">
    <source>
        <dbReference type="EMBL" id="KAF9475657.1"/>
    </source>
</evidence>
<dbReference type="GO" id="GO:0032543">
    <property type="term" value="P:mitochondrial translation"/>
    <property type="evidence" value="ECO:0007669"/>
    <property type="project" value="TreeGrafter"/>
</dbReference>
<dbReference type="Gene3D" id="6.10.330.20">
    <property type="match status" value="1"/>
</dbReference>
<dbReference type="GO" id="GO:0003735">
    <property type="term" value="F:structural constituent of ribosome"/>
    <property type="evidence" value="ECO:0007669"/>
    <property type="project" value="InterPro"/>
</dbReference>
<evidence type="ECO:0000256" key="8">
    <source>
        <dbReference type="SAM" id="MobiDB-lite"/>
    </source>
</evidence>
<feature type="region of interest" description="Disordered" evidence="8">
    <location>
        <begin position="32"/>
        <end position="54"/>
    </location>
</feature>